<dbReference type="InterPro" id="IPR008995">
    <property type="entry name" value="Mo/tungstate-bd_C_term_dom"/>
</dbReference>
<dbReference type="PANTHER" id="PTHR43875">
    <property type="entry name" value="MALTODEXTRIN IMPORT ATP-BINDING PROTEIN MSMX"/>
    <property type="match status" value="1"/>
</dbReference>
<feature type="domain" description="ABC transporter" evidence="8">
    <location>
        <begin position="4"/>
        <end position="234"/>
    </location>
</feature>
<protein>
    <submittedName>
        <fullName evidence="9">Glycerol-3-phosphate transporter subunit ATP-binding component of ABC superfamily</fullName>
    </submittedName>
</protein>
<evidence type="ECO:0000256" key="7">
    <source>
        <dbReference type="ARBA" id="ARBA00023136"/>
    </source>
</evidence>
<dbReference type="GO" id="GO:0140359">
    <property type="term" value="F:ABC-type transporter activity"/>
    <property type="evidence" value="ECO:0007669"/>
    <property type="project" value="UniProtKB-ARBA"/>
</dbReference>
<dbReference type="InterPro" id="IPR012340">
    <property type="entry name" value="NA-bd_OB-fold"/>
</dbReference>
<keyword evidence="4" id="KW-0547">Nucleotide-binding</keyword>
<dbReference type="Gene3D" id="3.40.50.300">
    <property type="entry name" value="P-loop containing nucleotide triphosphate hydrolases"/>
    <property type="match status" value="1"/>
</dbReference>
<dbReference type="PROSITE" id="PS50893">
    <property type="entry name" value="ABC_TRANSPORTER_2"/>
    <property type="match status" value="1"/>
</dbReference>
<dbReference type="AlphaFoldDB" id="A0A212J6V2"/>
<dbReference type="Gene3D" id="2.40.50.140">
    <property type="entry name" value="Nucleic acid-binding proteins"/>
    <property type="match status" value="1"/>
</dbReference>
<evidence type="ECO:0000256" key="2">
    <source>
        <dbReference type="ARBA" id="ARBA00022448"/>
    </source>
</evidence>
<dbReference type="InterPro" id="IPR003439">
    <property type="entry name" value="ABC_transporter-like_ATP-bd"/>
</dbReference>
<keyword evidence="5 9" id="KW-0067">ATP-binding</keyword>
<dbReference type="InterPro" id="IPR003593">
    <property type="entry name" value="AAA+_ATPase"/>
</dbReference>
<dbReference type="Gene3D" id="2.40.50.100">
    <property type="match status" value="1"/>
</dbReference>
<keyword evidence="3" id="KW-1003">Cell membrane</keyword>
<dbReference type="GO" id="GO:0005524">
    <property type="term" value="F:ATP binding"/>
    <property type="evidence" value="ECO:0007669"/>
    <property type="project" value="UniProtKB-KW"/>
</dbReference>
<dbReference type="InterPro" id="IPR013611">
    <property type="entry name" value="Transp-assoc_OB_typ2"/>
</dbReference>
<dbReference type="Pfam" id="PF00005">
    <property type="entry name" value="ABC_tran"/>
    <property type="match status" value="1"/>
</dbReference>
<keyword evidence="7" id="KW-0472">Membrane</keyword>
<evidence type="ECO:0000256" key="3">
    <source>
        <dbReference type="ARBA" id="ARBA00022475"/>
    </source>
</evidence>
<dbReference type="InterPro" id="IPR027417">
    <property type="entry name" value="P-loop_NTPase"/>
</dbReference>
<evidence type="ECO:0000313" key="9">
    <source>
        <dbReference type="EMBL" id="SBV95148.1"/>
    </source>
</evidence>
<gene>
    <name evidence="9" type="primary">ugpC</name>
    <name evidence="9" type="ORF">KL86APRO_10599</name>
</gene>
<evidence type="ECO:0000256" key="6">
    <source>
        <dbReference type="ARBA" id="ARBA00022967"/>
    </source>
</evidence>
<dbReference type="PROSITE" id="PS00211">
    <property type="entry name" value="ABC_TRANSPORTER_1"/>
    <property type="match status" value="1"/>
</dbReference>
<dbReference type="EMBL" id="FLUO01000001">
    <property type="protein sequence ID" value="SBV95148.1"/>
    <property type="molecule type" value="Genomic_DNA"/>
</dbReference>
<keyword evidence="6" id="KW-1278">Translocase</keyword>
<keyword evidence="2" id="KW-0813">Transport</keyword>
<evidence type="ECO:0000256" key="5">
    <source>
        <dbReference type="ARBA" id="ARBA00022840"/>
    </source>
</evidence>
<evidence type="ECO:0000256" key="4">
    <source>
        <dbReference type="ARBA" id="ARBA00022741"/>
    </source>
</evidence>
<dbReference type="SMART" id="SM00382">
    <property type="entry name" value="AAA"/>
    <property type="match status" value="1"/>
</dbReference>
<dbReference type="Pfam" id="PF08402">
    <property type="entry name" value="TOBE_2"/>
    <property type="match status" value="1"/>
</dbReference>
<dbReference type="GO" id="GO:0016887">
    <property type="term" value="F:ATP hydrolysis activity"/>
    <property type="evidence" value="ECO:0007669"/>
    <property type="project" value="InterPro"/>
</dbReference>
<dbReference type="GO" id="GO:0055052">
    <property type="term" value="C:ATP-binding cassette (ABC) transporter complex, substrate-binding subunit-containing"/>
    <property type="evidence" value="ECO:0007669"/>
    <property type="project" value="TreeGrafter"/>
</dbReference>
<reference evidence="9" key="1">
    <citation type="submission" date="2016-04" db="EMBL/GenBank/DDBJ databases">
        <authorList>
            <person name="Evans L.H."/>
            <person name="Alamgir A."/>
            <person name="Owens N."/>
            <person name="Weber N.D."/>
            <person name="Virtaneva K."/>
            <person name="Barbian K."/>
            <person name="Babar A."/>
            <person name="Rosenke K."/>
        </authorList>
    </citation>
    <scope>NUCLEOTIDE SEQUENCE</scope>
    <source>
        <strain evidence="9">86</strain>
    </source>
</reference>
<dbReference type="SUPFAM" id="SSF50331">
    <property type="entry name" value="MOP-like"/>
    <property type="match status" value="1"/>
</dbReference>
<dbReference type="FunFam" id="3.40.50.300:FF:000042">
    <property type="entry name" value="Maltose/maltodextrin ABC transporter, ATP-binding protein"/>
    <property type="match status" value="1"/>
</dbReference>
<comment type="similarity">
    <text evidence="1">Belongs to the ABC transporter superfamily.</text>
</comment>
<dbReference type="InterPro" id="IPR017871">
    <property type="entry name" value="ABC_transporter-like_CS"/>
</dbReference>
<organism evidence="9">
    <name type="scientific">uncultured Alphaproteobacteria bacterium</name>
    <dbReference type="NCBI Taxonomy" id="91750"/>
    <lineage>
        <taxon>Bacteria</taxon>
        <taxon>Pseudomonadati</taxon>
        <taxon>Pseudomonadota</taxon>
        <taxon>Alphaproteobacteria</taxon>
        <taxon>environmental samples</taxon>
    </lineage>
</organism>
<evidence type="ECO:0000259" key="8">
    <source>
        <dbReference type="PROSITE" id="PS50893"/>
    </source>
</evidence>
<accession>A0A212J6V2</accession>
<sequence length="363" mass="38766">MSTLELQGVEKRFGGVRVLERLDLSVGSGEFLVLLGASGCGKTTALRIVSGLEEASAGRVLIDGRDVTRAAPAERGVSMVFQSYALFPHLSVAENIVFGLKVRRVAKAERDRRLARVAAMVGLDGLLDRKPAQLSGGQRQRVALARAAAAEHPLCLMDEPLSNLDAKLRQEMRAEIRALQRSLGMTVLYVTHDQVEAMSMADRVVLLRDGRIEQCGTPADLYDRPATAYVAQFVGVPPMNVLALEDGPRGAVIHGSEPGRAVVDGAGAGVLLGLRPEALRLDPAGVPARVEGVDYHGADTVVSARIGDQRLLIRVSGRFEAPPGEEIAVSWPFEAVHLFEAESGRRAALPPKPAKGNPQCSVV</sequence>
<proteinExistence type="inferred from homology"/>
<evidence type="ECO:0000256" key="1">
    <source>
        <dbReference type="ARBA" id="ARBA00005417"/>
    </source>
</evidence>
<dbReference type="InterPro" id="IPR047641">
    <property type="entry name" value="ABC_transpr_MalK/UgpC-like"/>
</dbReference>
<name>A0A212J6V2_9PROT</name>
<dbReference type="PANTHER" id="PTHR43875:SF15">
    <property type="entry name" value="TREHALOSE IMPORT ATP-BINDING PROTEIN SUGC"/>
    <property type="match status" value="1"/>
</dbReference>
<dbReference type="SUPFAM" id="SSF52540">
    <property type="entry name" value="P-loop containing nucleoside triphosphate hydrolases"/>
    <property type="match status" value="1"/>
</dbReference>